<dbReference type="PANTHER" id="PTHR37422:SF23">
    <property type="entry name" value="TEICHURONIC ACID BIOSYNTHESIS PROTEIN TUAE"/>
    <property type="match status" value="1"/>
</dbReference>
<reference evidence="9 10" key="1">
    <citation type="submission" date="2009-05" db="EMBL/GenBank/DDBJ databases">
        <title>The draft genome of Acidovorax delafieldii 2AN.</title>
        <authorList>
            <consortium name="US DOE Joint Genome Institute (JGI-PGF)"/>
            <person name="Lucas S."/>
            <person name="Copeland A."/>
            <person name="Lapidus A."/>
            <person name="Glavina del Rio T."/>
            <person name="Tice H."/>
            <person name="Bruce D."/>
            <person name="Goodwin L."/>
            <person name="Pitluck S."/>
            <person name="Larimer F."/>
            <person name="Land M.L."/>
            <person name="Hauser L."/>
            <person name="Shelobolina E.S."/>
            <person name="Picardal F."/>
            <person name="Roden E."/>
            <person name="Emerson D."/>
        </authorList>
    </citation>
    <scope>NUCLEOTIDE SEQUENCE [LARGE SCALE GENOMIC DNA]</scope>
    <source>
        <strain evidence="9 10">2AN</strain>
    </source>
</reference>
<evidence type="ECO:0000259" key="8">
    <source>
        <dbReference type="Pfam" id="PF15864"/>
    </source>
</evidence>
<dbReference type="InterPro" id="IPR021797">
    <property type="entry name" value="Wzy_C_2"/>
</dbReference>
<dbReference type="EMBL" id="ACQT01000060">
    <property type="protein sequence ID" value="EER60351.1"/>
    <property type="molecule type" value="Genomic_DNA"/>
</dbReference>
<gene>
    <name evidence="9" type="ORF">AcdelDRAFT_2068</name>
</gene>
<evidence type="ECO:0000256" key="2">
    <source>
        <dbReference type="ARBA" id="ARBA00022692"/>
    </source>
</evidence>
<protein>
    <submittedName>
        <fullName evidence="9">O-antigen polymerase</fullName>
    </submittedName>
</protein>
<organism evidence="9 10">
    <name type="scientific">Acidovorax delafieldii 2AN</name>
    <dbReference type="NCBI Taxonomy" id="573060"/>
    <lineage>
        <taxon>Bacteria</taxon>
        <taxon>Pseudomonadati</taxon>
        <taxon>Pseudomonadota</taxon>
        <taxon>Betaproteobacteria</taxon>
        <taxon>Burkholderiales</taxon>
        <taxon>Comamonadaceae</taxon>
        <taxon>Acidovorax</taxon>
    </lineage>
</organism>
<feature type="domain" description="Virulence factor membrane-bound polymerase C-terminal" evidence="7">
    <location>
        <begin position="372"/>
        <end position="551"/>
    </location>
</feature>
<evidence type="ECO:0000256" key="4">
    <source>
        <dbReference type="ARBA" id="ARBA00023136"/>
    </source>
</evidence>
<feature type="transmembrane region" description="Helical" evidence="5">
    <location>
        <begin position="218"/>
        <end position="234"/>
    </location>
</feature>
<dbReference type="GO" id="GO:0016020">
    <property type="term" value="C:membrane"/>
    <property type="evidence" value="ECO:0007669"/>
    <property type="project" value="UniProtKB-SubCell"/>
</dbReference>
<evidence type="ECO:0000259" key="7">
    <source>
        <dbReference type="Pfam" id="PF11846"/>
    </source>
</evidence>
<feature type="transmembrane region" description="Helical" evidence="5">
    <location>
        <begin position="92"/>
        <end position="112"/>
    </location>
</feature>
<feature type="transmembrane region" description="Helical" evidence="5">
    <location>
        <begin position="241"/>
        <end position="260"/>
    </location>
</feature>
<feature type="transmembrane region" description="Helical" evidence="5">
    <location>
        <begin position="64"/>
        <end position="86"/>
    </location>
</feature>
<feature type="transmembrane region" description="Helical" evidence="5">
    <location>
        <begin position="391"/>
        <end position="408"/>
    </location>
</feature>
<keyword evidence="2 5" id="KW-0812">Transmembrane</keyword>
<feature type="transmembrane region" description="Helical" evidence="5">
    <location>
        <begin position="166"/>
        <end position="188"/>
    </location>
</feature>
<comment type="subcellular location">
    <subcellularLocation>
        <location evidence="1">Membrane</location>
        <topology evidence="1">Multi-pass membrane protein</topology>
    </subcellularLocation>
</comment>
<dbReference type="Pfam" id="PF04932">
    <property type="entry name" value="Wzy_C"/>
    <property type="match status" value="1"/>
</dbReference>
<accession>C5T588</accession>
<feature type="transmembrane region" description="Helical" evidence="5">
    <location>
        <begin position="33"/>
        <end position="52"/>
    </location>
</feature>
<feature type="transmembrane region" description="Helical" evidence="5">
    <location>
        <begin position="337"/>
        <end position="357"/>
    </location>
</feature>
<evidence type="ECO:0000256" key="5">
    <source>
        <dbReference type="SAM" id="Phobius"/>
    </source>
</evidence>
<dbReference type="InterPro" id="IPR007016">
    <property type="entry name" value="O-antigen_ligase-rel_domated"/>
</dbReference>
<evidence type="ECO:0000313" key="10">
    <source>
        <dbReference type="Proteomes" id="UP000003856"/>
    </source>
</evidence>
<dbReference type="InterPro" id="IPR031726">
    <property type="entry name" value="PglL_A"/>
</dbReference>
<evidence type="ECO:0000256" key="3">
    <source>
        <dbReference type="ARBA" id="ARBA00022989"/>
    </source>
</evidence>
<name>C5T588_ACIDE</name>
<comment type="caution">
    <text evidence="9">The sequence shown here is derived from an EMBL/GenBank/DDBJ whole genome shotgun (WGS) entry which is preliminary data.</text>
</comment>
<evidence type="ECO:0000313" key="9">
    <source>
        <dbReference type="EMBL" id="EER60351.1"/>
    </source>
</evidence>
<evidence type="ECO:0000259" key="6">
    <source>
        <dbReference type="Pfam" id="PF04932"/>
    </source>
</evidence>
<feature type="transmembrane region" description="Helical" evidence="5">
    <location>
        <begin position="195"/>
        <end position="212"/>
    </location>
</feature>
<proteinExistence type="predicted"/>
<feature type="domain" description="Protein glycosylation ligase" evidence="8">
    <location>
        <begin position="165"/>
        <end position="183"/>
    </location>
</feature>
<dbReference type="Proteomes" id="UP000003856">
    <property type="component" value="Unassembled WGS sequence"/>
</dbReference>
<feature type="domain" description="O-antigen ligase-related" evidence="6">
    <location>
        <begin position="203"/>
        <end position="349"/>
    </location>
</feature>
<feature type="transmembrane region" description="Helical" evidence="5">
    <location>
        <begin position="369"/>
        <end position="385"/>
    </location>
</feature>
<feature type="transmembrane region" description="Helical" evidence="5">
    <location>
        <begin position="124"/>
        <end position="146"/>
    </location>
</feature>
<dbReference type="InterPro" id="IPR051533">
    <property type="entry name" value="WaaL-like"/>
</dbReference>
<feature type="transmembrane region" description="Helical" evidence="5">
    <location>
        <begin position="420"/>
        <end position="438"/>
    </location>
</feature>
<sequence length="584" mass="66020">MHQKTIEWILVWFGSLLCISLLLPNHYQPWLSFHQEGIAAIAVIPLIAWSLWRQYSDPNPKLPWAVIAALIVPALAVEQLLTRQLIFHSDALLAIFFSLLFAGSVLSGKNLVTRESFSTRKSGLSAFWFAWIWAGIFSVGIALHQWLNLSYSGLFIIDLPPNGRPFANLAQPNHLATLLLLSITGILYAYQSNKLGAWSTCAAIIFFCFGLAMTQSRSVLIGLLVALVAFHVTRSRYQLRLPVWSFGALIFTFLICSILWPSVNSALLIANETQSTLGRTDPGVRVTYWHSALEAIAMRPVAGWGFGQIGMAQQATALSYPATHTFFSSTHNILLDLVLWMGIPITVLVITLLWRHLRQQKLPNTDNSAAWAALTGVSCIFGHALVEFPLFYTYFLIPFGFLLGIMSGRDECKITNLYAIKLHKFCILFVATVAPFIYTKMATEYFSWEKDSQNLNFELQQYKNTEPAFIPEYALLDQIAVMHEVARSKPDRNMRNTEIQNFKKNAERYPSSLALLRYAYAAALNGRPDKASRTLNLLCSMHRENVCAAAREEWQRFGQEKWPELKNIKFPSPDETLKNKEKTK</sequence>
<dbReference type="AlphaFoldDB" id="C5T588"/>
<keyword evidence="4 5" id="KW-0472">Membrane</keyword>
<evidence type="ECO:0000256" key="1">
    <source>
        <dbReference type="ARBA" id="ARBA00004141"/>
    </source>
</evidence>
<dbReference type="PANTHER" id="PTHR37422">
    <property type="entry name" value="TEICHURONIC ACID BIOSYNTHESIS PROTEIN TUAE"/>
    <property type="match status" value="1"/>
</dbReference>
<dbReference type="PATRIC" id="fig|573060.9.peg.3042"/>
<keyword evidence="3 5" id="KW-1133">Transmembrane helix</keyword>
<dbReference type="Pfam" id="PF11846">
    <property type="entry name" value="Wzy_C_2"/>
    <property type="match status" value="1"/>
</dbReference>
<keyword evidence="10" id="KW-1185">Reference proteome</keyword>
<feature type="transmembrane region" description="Helical" evidence="5">
    <location>
        <begin position="7"/>
        <end position="27"/>
    </location>
</feature>
<dbReference type="Pfam" id="PF15864">
    <property type="entry name" value="PglL_A"/>
    <property type="match status" value="1"/>
</dbReference>